<gene>
    <name evidence="13" type="ORF">NSCI0253_LOCUS34725</name>
</gene>
<evidence type="ECO:0000256" key="7">
    <source>
        <dbReference type="ARBA" id="ARBA00023136"/>
    </source>
</evidence>
<evidence type="ECO:0000313" key="13">
    <source>
        <dbReference type="EMBL" id="CAD8860371.1"/>
    </source>
</evidence>
<evidence type="ECO:0000256" key="3">
    <source>
        <dbReference type="ARBA" id="ARBA00020976"/>
    </source>
</evidence>
<dbReference type="GO" id="GO:0007030">
    <property type="term" value="P:Golgi organization"/>
    <property type="evidence" value="ECO:0007669"/>
    <property type="project" value="TreeGrafter"/>
</dbReference>
<evidence type="ECO:0000259" key="11">
    <source>
        <dbReference type="Pfam" id="PF04136"/>
    </source>
</evidence>
<evidence type="ECO:0000256" key="9">
    <source>
        <dbReference type="SAM" id="Coils"/>
    </source>
</evidence>
<evidence type="ECO:0000259" key="12">
    <source>
        <dbReference type="Pfam" id="PF20671"/>
    </source>
</evidence>
<dbReference type="GO" id="GO:0000139">
    <property type="term" value="C:Golgi membrane"/>
    <property type="evidence" value="ECO:0007669"/>
    <property type="project" value="UniProtKB-SubCell"/>
</dbReference>
<dbReference type="GO" id="GO:0006891">
    <property type="term" value="P:intra-Golgi vesicle-mediated transport"/>
    <property type="evidence" value="ECO:0007669"/>
    <property type="project" value="TreeGrafter"/>
</dbReference>
<organism evidence="13">
    <name type="scientific">Noctiluca scintillans</name>
    <name type="common">Sea sparkle</name>
    <name type="synonym">Red tide dinoflagellate</name>
    <dbReference type="NCBI Taxonomy" id="2966"/>
    <lineage>
        <taxon>Eukaryota</taxon>
        <taxon>Sar</taxon>
        <taxon>Alveolata</taxon>
        <taxon>Dinophyceae</taxon>
        <taxon>Noctilucales</taxon>
        <taxon>Noctilucaceae</taxon>
        <taxon>Noctiluca</taxon>
    </lineage>
</organism>
<dbReference type="GO" id="GO:0005801">
    <property type="term" value="C:cis-Golgi network"/>
    <property type="evidence" value="ECO:0007669"/>
    <property type="project" value="InterPro"/>
</dbReference>
<evidence type="ECO:0000256" key="2">
    <source>
        <dbReference type="ARBA" id="ARBA00009936"/>
    </source>
</evidence>
<dbReference type="Pfam" id="PF04136">
    <property type="entry name" value="COG3_N"/>
    <property type="match status" value="1"/>
</dbReference>
<comment type="subcellular location">
    <subcellularLocation>
        <location evidence="1">Golgi apparatus membrane</location>
        <topology evidence="1">Peripheral membrane protein</topology>
    </subcellularLocation>
</comment>
<dbReference type="GO" id="GO:0017119">
    <property type="term" value="C:Golgi transport complex"/>
    <property type="evidence" value="ECO:0007669"/>
    <property type="project" value="TreeGrafter"/>
</dbReference>
<dbReference type="InterPro" id="IPR007265">
    <property type="entry name" value="COG_su3"/>
</dbReference>
<keyword evidence="7" id="KW-0472">Membrane</keyword>
<dbReference type="InterPro" id="IPR048320">
    <property type="entry name" value="COG3_N"/>
</dbReference>
<sequence>MSVADSLLTERQVGLLNELSGAVGICDVEKEACDVDFEGFYKHWFSLKLQRQQCQEDEKHVRWEWIEQMHEVCTHACGELDSLLSHLSELDLQRQDVMRKTTALHEQCEQMVRDQEQLSGFVEAVAGRLDFFDRVADVARVLDHANPDFGSVLDQLDGSIAFLETHYEFAQSQAYMHQFEHLRNRACIAMRSALQKSLEKSASQVEQLQQAHRRIETQAFYTRFRAAALNYKPMMSLLHRRVDVHETYIVTLEELEGYYVHLRIRLVSSPVTAHIQELLHEELPTSQLALATRQAANYIIDVSYFERQCFEAYFELRQPQESLRTLLETVADVFYRTLRPIVLQCTSIDSLREMADCLQMDIMEPNQQSTRASELRPVLSVVFQLHKDVQEKLIFRTQTYIRDEIKGYRILSGDLNYPVSLLHESEEGVNANAKFQRGWFPTMQRTLAILAKIYRVLEMSTFQGLAQEAVDTCIVSLKQVAMMLLGRSSGMHAMAPMAQMMDHHLFLIKHLLILREQVAAFDCDLVSNERFFDFSNVWEALHMKLPDGLLGVLKPKMSLSQVDSKKDIEAELKGACEALITNLTANVCTPLATVGTQVTEPISLEFAQEVVNAFLSGLRERIPFIAAHLRVYLTAPGAAGETNQSTASILFKPVQIRLVDSWGRLESLLEEQQLTDKLVGGFQRPDDLSKLISSLFSCVMNAPWSEVVDIVSQVPRGQTSLVEPEALARTSSAIDGSEAGSIANSVQADAEAAGEDSVNTTQQT</sequence>
<name>A0A7S1AQ35_NOCSC</name>
<feature type="coiled-coil region" evidence="9">
    <location>
        <begin position="191"/>
        <end position="218"/>
    </location>
</feature>
<evidence type="ECO:0000256" key="5">
    <source>
        <dbReference type="ARBA" id="ARBA00022927"/>
    </source>
</evidence>
<evidence type="ECO:0000256" key="4">
    <source>
        <dbReference type="ARBA" id="ARBA00022448"/>
    </source>
</evidence>
<evidence type="ECO:0000256" key="1">
    <source>
        <dbReference type="ARBA" id="ARBA00004395"/>
    </source>
</evidence>
<dbReference type="EMBL" id="HBFQ01048597">
    <property type="protein sequence ID" value="CAD8860371.1"/>
    <property type="molecule type" value="Transcribed_RNA"/>
</dbReference>
<evidence type="ECO:0000256" key="6">
    <source>
        <dbReference type="ARBA" id="ARBA00023034"/>
    </source>
</evidence>
<protein>
    <recommendedName>
        <fullName evidence="3">Conserved oligomeric Golgi complex subunit 3</fullName>
    </recommendedName>
    <alternativeName>
        <fullName evidence="8">Component of oligomeric Golgi complex 3</fullName>
    </alternativeName>
</protein>
<feature type="region of interest" description="Disordered" evidence="10">
    <location>
        <begin position="738"/>
        <end position="764"/>
    </location>
</feature>
<accession>A0A7S1AQ35</accession>
<keyword evidence="5" id="KW-0653">Protein transport</keyword>
<dbReference type="AlphaFoldDB" id="A0A7S1AQ35"/>
<feature type="domain" description="Conserved oligomeric Golgi complex subunit 3 C-terminal" evidence="12">
    <location>
        <begin position="219"/>
        <end position="537"/>
    </location>
</feature>
<dbReference type="PANTHER" id="PTHR13302:SF8">
    <property type="entry name" value="CONSERVED OLIGOMERIC GOLGI COMPLEX SUBUNIT 3"/>
    <property type="match status" value="1"/>
</dbReference>
<feature type="domain" description="Conserved oligomeric Golgi complex subunit 3 N-terminal" evidence="11">
    <location>
        <begin position="67"/>
        <end position="199"/>
    </location>
</feature>
<dbReference type="PANTHER" id="PTHR13302">
    <property type="entry name" value="CONSERVED OLIGOMERIC GOLGI COMPLEX COMPONENT 3"/>
    <property type="match status" value="1"/>
</dbReference>
<dbReference type="GO" id="GO:0006886">
    <property type="term" value="P:intracellular protein transport"/>
    <property type="evidence" value="ECO:0007669"/>
    <property type="project" value="InterPro"/>
</dbReference>
<comment type="similarity">
    <text evidence="2">Belongs to the COG3 family.</text>
</comment>
<keyword evidence="9" id="KW-0175">Coiled coil</keyword>
<evidence type="ECO:0000256" key="8">
    <source>
        <dbReference type="ARBA" id="ARBA00031339"/>
    </source>
</evidence>
<dbReference type="InterPro" id="IPR048685">
    <property type="entry name" value="COG3_C"/>
</dbReference>
<keyword evidence="6" id="KW-0333">Golgi apparatus</keyword>
<evidence type="ECO:0000256" key="10">
    <source>
        <dbReference type="SAM" id="MobiDB-lite"/>
    </source>
</evidence>
<proteinExistence type="inferred from homology"/>
<reference evidence="13" key="1">
    <citation type="submission" date="2021-01" db="EMBL/GenBank/DDBJ databases">
        <authorList>
            <person name="Corre E."/>
            <person name="Pelletier E."/>
            <person name="Niang G."/>
            <person name="Scheremetjew M."/>
            <person name="Finn R."/>
            <person name="Kale V."/>
            <person name="Holt S."/>
            <person name="Cochrane G."/>
            <person name="Meng A."/>
            <person name="Brown T."/>
            <person name="Cohen L."/>
        </authorList>
    </citation>
    <scope>NUCLEOTIDE SEQUENCE</scope>
</reference>
<keyword evidence="4" id="KW-0813">Transport</keyword>
<dbReference type="Pfam" id="PF20671">
    <property type="entry name" value="COG3_C"/>
    <property type="match status" value="1"/>
</dbReference>